<dbReference type="Proteomes" id="UP000032141">
    <property type="component" value="Chromosome C2"/>
</dbReference>
<reference evidence="4 5" key="1">
    <citation type="journal article" date="2014" name="Genome Biol.">
        <title>Transcriptome and methylome profiling reveals relics of genome dominance in the mesopolyploid Brassica oleracea.</title>
        <authorList>
            <person name="Parkin I.A."/>
            <person name="Koh C."/>
            <person name="Tang H."/>
            <person name="Robinson S.J."/>
            <person name="Kagale S."/>
            <person name="Clarke W.E."/>
            <person name="Town C.D."/>
            <person name="Nixon J."/>
            <person name="Krishnakumar V."/>
            <person name="Bidwell S.L."/>
            <person name="Denoeud F."/>
            <person name="Belcram H."/>
            <person name="Links M.G."/>
            <person name="Just J."/>
            <person name="Clarke C."/>
            <person name="Bender T."/>
            <person name="Huebert T."/>
            <person name="Mason A.S."/>
            <person name="Pires J.C."/>
            <person name="Barker G."/>
            <person name="Moore J."/>
            <person name="Walley P.G."/>
            <person name="Manoli S."/>
            <person name="Batley J."/>
            <person name="Edwards D."/>
            <person name="Nelson M.N."/>
            <person name="Wang X."/>
            <person name="Paterson A.H."/>
            <person name="King G."/>
            <person name="Bancroft I."/>
            <person name="Chalhoub B."/>
            <person name="Sharpe A.G."/>
        </authorList>
    </citation>
    <scope>NUCLEOTIDE SEQUENCE</scope>
    <source>
        <strain evidence="4 5">cv. TO1000</strain>
    </source>
</reference>
<evidence type="ECO:0000313" key="5">
    <source>
        <dbReference type="Proteomes" id="UP000032141"/>
    </source>
</evidence>
<keyword evidence="5" id="KW-1185">Reference proteome</keyword>
<dbReference type="STRING" id="109376.A0A0D3AT08"/>
<dbReference type="eggNOG" id="KOG1634">
    <property type="taxonomic scope" value="Eukaryota"/>
</dbReference>
<dbReference type="Pfam" id="PF07744">
    <property type="entry name" value="SPOC"/>
    <property type="match status" value="1"/>
</dbReference>
<evidence type="ECO:0000259" key="3">
    <source>
        <dbReference type="Pfam" id="PF07744"/>
    </source>
</evidence>
<feature type="signal peptide" evidence="2">
    <location>
        <begin position="1"/>
        <end position="22"/>
    </location>
</feature>
<name>A0A0D3AT08_BRAOL</name>
<dbReference type="Gramene" id="Bo2g108760.1">
    <property type="protein sequence ID" value="Bo2g108760.1"/>
    <property type="gene ID" value="Bo2g108760"/>
</dbReference>
<dbReference type="InterPro" id="IPR012921">
    <property type="entry name" value="SPOC_C"/>
</dbReference>
<protein>
    <recommendedName>
        <fullName evidence="3">Spen paralogue and orthologue SPOC C-terminal domain-containing protein</fullName>
    </recommendedName>
</protein>
<feature type="domain" description="Spen paralogue and orthologue SPOC C-terminal" evidence="3">
    <location>
        <begin position="89"/>
        <end position="163"/>
    </location>
</feature>
<sequence>MMRCRLLLDLFLQLSLDEFMSSIDSESPSESDILEGPFVSDYNDAEAVIVRTSAKEKVNTDLGTSPVNAESDELVSLMPHSDLKSVSIPGGERLWEGALQLSVSSVIFVIGILKSGEKTTTKEWPRLLEIKGRVRLDAFEKFVRELPNYLSRAVMATSVFVTPRRVRGRSFIRRAATRPHAQEEYSRLNLMRHRLSQRFAGATAASHRPFAAGKPPPHHRRASAAAGDFPVNHHRCWPPPATGLRRHTSGDSPVDSPVTR</sequence>
<feature type="chain" id="PRO_5002268531" description="Spen paralogue and orthologue SPOC C-terminal domain-containing protein" evidence="2">
    <location>
        <begin position="23"/>
        <end position="260"/>
    </location>
</feature>
<evidence type="ECO:0000313" key="4">
    <source>
        <dbReference type="EnsemblPlants" id="Bo2g108760.1"/>
    </source>
</evidence>
<proteinExistence type="predicted"/>
<dbReference type="AlphaFoldDB" id="A0A0D3AT08"/>
<keyword evidence="2" id="KW-0732">Signal</keyword>
<accession>A0A0D3AT08</accession>
<reference evidence="4" key="2">
    <citation type="submission" date="2015-03" db="UniProtKB">
        <authorList>
            <consortium name="EnsemblPlants"/>
        </authorList>
    </citation>
    <scope>IDENTIFICATION</scope>
</reference>
<organism evidence="4 5">
    <name type="scientific">Brassica oleracea var. oleracea</name>
    <dbReference type="NCBI Taxonomy" id="109376"/>
    <lineage>
        <taxon>Eukaryota</taxon>
        <taxon>Viridiplantae</taxon>
        <taxon>Streptophyta</taxon>
        <taxon>Embryophyta</taxon>
        <taxon>Tracheophyta</taxon>
        <taxon>Spermatophyta</taxon>
        <taxon>Magnoliopsida</taxon>
        <taxon>eudicotyledons</taxon>
        <taxon>Gunneridae</taxon>
        <taxon>Pentapetalae</taxon>
        <taxon>rosids</taxon>
        <taxon>malvids</taxon>
        <taxon>Brassicales</taxon>
        <taxon>Brassicaceae</taxon>
        <taxon>Brassiceae</taxon>
        <taxon>Brassica</taxon>
    </lineage>
</organism>
<dbReference type="HOGENOM" id="CLU_1070961_0_0_1"/>
<evidence type="ECO:0000256" key="2">
    <source>
        <dbReference type="SAM" id="SignalP"/>
    </source>
</evidence>
<evidence type="ECO:0000256" key="1">
    <source>
        <dbReference type="SAM" id="MobiDB-lite"/>
    </source>
</evidence>
<dbReference type="EnsemblPlants" id="Bo2g108760.1">
    <property type="protein sequence ID" value="Bo2g108760.1"/>
    <property type="gene ID" value="Bo2g108760"/>
</dbReference>
<feature type="region of interest" description="Disordered" evidence="1">
    <location>
        <begin position="229"/>
        <end position="260"/>
    </location>
</feature>